<evidence type="ECO:0000313" key="2">
    <source>
        <dbReference type="EMBL" id="KAJ1106725.1"/>
    </source>
</evidence>
<evidence type="ECO:0000313" key="3">
    <source>
        <dbReference type="Proteomes" id="UP001066276"/>
    </source>
</evidence>
<feature type="compositionally biased region" description="Polar residues" evidence="1">
    <location>
        <begin position="74"/>
        <end position="96"/>
    </location>
</feature>
<keyword evidence="3" id="KW-1185">Reference proteome</keyword>
<name>A0AAV7MSK8_PLEWA</name>
<accession>A0AAV7MSK8</accession>
<sequence>MPNTASSPEQSKTPKTSGWRGTLRPPTSWLVLLELPPAAAPWFHTLQTAPAKAVKPQPKCHLHSSPALNRRGSSRSSNTATFCSEPVNTRSESADQSAAILSRVKA</sequence>
<reference evidence="2" key="1">
    <citation type="journal article" date="2022" name="bioRxiv">
        <title>Sequencing and chromosome-scale assembly of the giantPleurodeles waltlgenome.</title>
        <authorList>
            <person name="Brown T."/>
            <person name="Elewa A."/>
            <person name="Iarovenko S."/>
            <person name="Subramanian E."/>
            <person name="Araus A.J."/>
            <person name="Petzold A."/>
            <person name="Susuki M."/>
            <person name="Suzuki K.-i.T."/>
            <person name="Hayashi T."/>
            <person name="Toyoda A."/>
            <person name="Oliveira C."/>
            <person name="Osipova E."/>
            <person name="Leigh N.D."/>
            <person name="Simon A."/>
            <person name="Yun M.H."/>
        </authorList>
    </citation>
    <scope>NUCLEOTIDE SEQUENCE</scope>
    <source>
        <strain evidence="2">20211129_DDA</strain>
        <tissue evidence="2">Liver</tissue>
    </source>
</reference>
<organism evidence="2 3">
    <name type="scientific">Pleurodeles waltl</name>
    <name type="common">Iberian ribbed newt</name>
    <dbReference type="NCBI Taxonomy" id="8319"/>
    <lineage>
        <taxon>Eukaryota</taxon>
        <taxon>Metazoa</taxon>
        <taxon>Chordata</taxon>
        <taxon>Craniata</taxon>
        <taxon>Vertebrata</taxon>
        <taxon>Euteleostomi</taxon>
        <taxon>Amphibia</taxon>
        <taxon>Batrachia</taxon>
        <taxon>Caudata</taxon>
        <taxon>Salamandroidea</taxon>
        <taxon>Salamandridae</taxon>
        <taxon>Pleurodelinae</taxon>
        <taxon>Pleurodeles</taxon>
    </lineage>
</organism>
<feature type="compositionally biased region" description="Polar residues" evidence="1">
    <location>
        <begin position="1"/>
        <end position="16"/>
    </location>
</feature>
<dbReference type="EMBL" id="JANPWB010000013">
    <property type="protein sequence ID" value="KAJ1106725.1"/>
    <property type="molecule type" value="Genomic_DNA"/>
</dbReference>
<gene>
    <name evidence="2" type="ORF">NDU88_004125</name>
</gene>
<comment type="caution">
    <text evidence="2">The sequence shown here is derived from an EMBL/GenBank/DDBJ whole genome shotgun (WGS) entry which is preliminary data.</text>
</comment>
<dbReference type="AlphaFoldDB" id="A0AAV7MSK8"/>
<feature type="region of interest" description="Disordered" evidence="1">
    <location>
        <begin position="1"/>
        <end position="23"/>
    </location>
</feature>
<protein>
    <submittedName>
        <fullName evidence="2">Uncharacterized protein</fullName>
    </submittedName>
</protein>
<feature type="region of interest" description="Disordered" evidence="1">
    <location>
        <begin position="52"/>
        <end position="106"/>
    </location>
</feature>
<proteinExistence type="predicted"/>
<evidence type="ECO:0000256" key="1">
    <source>
        <dbReference type="SAM" id="MobiDB-lite"/>
    </source>
</evidence>
<dbReference type="Proteomes" id="UP001066276">
    <property type="component" value="Chromosome 9"/>
</dbReference>